<accession>A0ABS7TKB8</accession>
<organism evidence="8 9">
    <name type="scientific">Nannocystis pusilla</name>
    <dbReference type="NCBI Taxonomy" id="889268"/>
    <lineage>
        <taxon>Bacteria</taxon>
        <taxon>Pseudomonadati</taxon>
        <taxon>Myxococcota</taxon>
        <taxon>Polyangia</taxon>
        <taxon>Nannocystales</taxon>
        <taxon>Nannocystaceae</taxon>
        <taxon>Nannocystis</taxon>
    </lineage>
</organism>
<evidence type="ECO:0000313" key="9">
    <source>
        <dbReference type="Proteomes" id="UP001139031"/>
    </source>
</evidence>
<dbReference type="PANTHER" id="PTHR31136:SF5">
    <property type="entry name" value="2-OXOADIPATE DIOXYGENASE_DECARBOXYLASE, CHLOROPLASTIC"/>
    <property type="match status" value="1"/>
</dbReference>
<protein>
    <recommendedName>
        <fullName evidence="6">2-oxoadipate dioxygenase/decarboxylase</fullName>
        <ecNumber evidence="6">1.13.11.93</ecNumber>
    </recommendedName>
    <alternativeName>
        <fullName evidence="7">2-hydroxyglutarate synthase</fullName>
    </alternativeName>
</protein>
<keyword evidence="3" id="KW-0560">Oxidoreductase</keyword>
<dbReference type="PANTHER" id="PTHR31136">
    <property type="entry name" value="DUF1338 DOMAIN-CONTAINING PROTEIN"/>
    <property type="match status" value="1"/>
</dbReference>
<comment type="similarity">
    <text evidence="5">Belongs to the 2-oxoadipate dioxygenase/decarboxylase family.</text>
</comment>
<evidence type="ECO:0000256" key="5">
    <source>
        <dbReference type="ARBA" id="ARBA00035013"/>
    </source>
</evidence>
<evidence type="ECO:0000256" key="7">
    <source>
        <dbReference type="ARBA" id="ARBA00035045"/>
    </source>
</evidence>
<comment type="cofactor">
    <cofactor evidence="1">
        <name>Fe(2+)</name>
        <dbReference type="ChEBI" id="CHEBI:29033"/>
    </cofactor>
</comment>
<reference evidence="8" key="1">
    <citation type="submission" date="2021-08" db="EMBL/GenBank/DDBJ databases">
        <authorList>
            <person name="Stevens D.C."/>
        </authorList>
    </citation>
    <scope>NUCLEOTIDE SEQUENCE</scope>
    <source>
        <strain evidence="8">DSM 53165</strain>
    </source>
</reference>
<dbReference type="RefSeq" id="WP_224190420.1">
    <property type="nucleotide sequence ID" value="NZ_JAIRAU010000001.1"/>
</dbReference>
<dbReference type="InterPro" id="IPR009770">
    <property type="entry name" value="HGLS"/>
</dbReference>
<evidence type="ECO:0000256" key="1">
    <source>
        <dbReference type="ARBA" id="ARBA00001954"/>
    </source>
</evidence>
<keyword evidence="4" id="KW-0408">Iron</keyword>
<dbReference type="Pfam" id="PF07063">
    <property type="entry name" value="HGLS"/>
    <property type="match status" value="2"/>
</dbReference>
<proteinExistence type="inferred from homology"/>
<name>A0ABS7TKB8_9BACT</name>
<evidence type="ECO:0000256" key="6">
    <source>
        <dbReference type="ARBA" id="ARBA00035023"/>
    </source>
</evidence>
<dbReference type="CDD" id="cd16350">
    <property type="entry name" value="VOC_like"/>
    <property type="match status" value="1"/>
</dbReference>
<dbReference type="Gene3D" id="3.10.180.50">
    <property type="match status" value="1"/>
</dbReference>
<keyword evidence="9" id="KW-1185">Reference proteome</keyword>
<evidence type="ECO:0000256" key="2">
    <source>
        <dbReference type="ARBA" id="ARBA00022964"/>
    </source>
</evidence>
<evidence type="ECO:0000256" key="4">
    <source>
        <dbReference type="ARBA" id="ARBA00023004"/>
    </source>
</evidence>
<sequence length="273" mass="29849">MDGAIRELHDILARLWRDYAGHNPQVARIHALLADAGEVVVHDHLALRTWGDPRCGIDVLARPFVRAGYRPAGAYRFAEKRLVARHFAHDDPGLPLVFISELVLAECSPALRAAVAGLIAQVPEDMFDAPDLCARGRPWQLTRAAAEALRRESEYAGWLAAFGWRANHFTVSVDALARLGDLARLNDFLKGHGLRLNDAGGEIKGSPAQGLEQSSTLADLVDVAFSDGVAAVPGCYYEFARRWPGPDGRPFRGFIEGSADKIFESTDQRGSRS</sequence>
<gene>
    <name evidence="8" type="ORF">K7C98_05340</name>
</gene>
<keyword evidence="2" id="KW-0223">Dioxygenase</keyword>
<dbReference type="SMART" id="SM01150">
    <property type="entry name" value="DUF1338"/>
    <property type="match status" value="1"/>
</dbReference>
<dbReference type="Proteomes" id="UP001139031">
    <property type="component" value="Unassembled WGS sequence"/>
</dbReference>
<dbReference type="EMBL" id="JAIRAU010000001">
    <property type="protein sequence ID" value="MBZ5708670.1"/>
    <property type="molecule type" value="Genomic_DNA"/>
</dbReference>
<comment type="caution">
    <text evidence="8">The sequence shown here is derived from an EMBL/GenBank/DDBJ whole genome shotgun (WGS) entry which is preliminary data.</text>
</comment>
<evidence type="ECO:0000313" key="8">
    <source>
        <dbReference type="EMBL" id="MBZ5708670.1"/>
    </source>
</evidence>
<dbReference type="EC" id="1.13.11.93" evidence="6"/>
<evidence type="ECO:0000256" key="3">
    <source>
        <dbReference type="ARBA" id="ARBA00023002"/>
    </source>
</evidence>